<evidence type="ECO:0000256" key="5">
    <source>
        <dbReference type="ARBA" id="ARBA00022692"/>
    </source>
</evidence>
<dbReference type="AlphaFoldDB" id="A0A7J6X154"/>
<keyword evidence="6 8" id="KW-1133">Transmembrane helix</keyword>
<dbReference type="GO" id="GO:0003333">
    <property type="term" value="P:amino acid transmembrane transport"/>
    <property type="evidence" value="ECO:0007669"/>
    <property type="project" value="InterPro"/>
</dbReference>
<dbReference type="EMBL" id="JABWDY010007926">
    <property type="protein sequence ID" value="KAF5202565.1"/>
    <property type="molecule type" value="Genomic_DNA"/>
</dbReference>
<dbReference type="Pfam" id="PF03222">
    <property type="entry name" value="Trp_Tyr_perm"/>
    <property type="match status" value="1"/>
</dbReference>
<evidence type="ECO:0000256" key="1">
    <source>
        <dbReference type="ARBA" id="ARBA00004429"/>
    </source>
</evidence>
<evidence type="ECO:0000256" key="4">
    <source>
        <dbReference type="ARBA" id="ARBA00022519"/>
    </source>
</evidence>
<dbReference type="Proteomes" id="UP000554482">
    <property type="component" value="Unassembled WGS sequence"/>
</dbReference>
<evidence type="ECO:0000256" key="3">
    <source>
        <dbReference type="ARBA" id="ARBA00022475"/>
    </source>
</evidence>
<evidence type="ECO:0000313" key="10">
    <source>
        <dbReference type="Proteomes" id="UP000554482"/>
    </source>
</evidence>
<accession>A0A7J6X154</accession>
<evidence type="ECO:0000256" key="2">
    <source>
        <dbReference type="ARBA" id="ARBA00022448"/>
    </source>
</evidence>
<keyword evidence="4" id="KW-0997">Cell inner membrane</keyword>
<keyword evidence="3" id="KW-1003">Cell membrane</keyword>
<keyword evidence="10" id="KW-1185">Reference proteome</keyword>
<gene>
    <name evidence="9" type="ORF">FRX31_007848</name>
</gene>
<reference evidence="9 10" key="1">
    <citation type="submission" date="2020-06" db="EMBL/GenBank/DDBJ databases">
        <title>Transcriptomic and genomic resources for Thalictrum thalictroides and T. hernandezii: Facilitating candidate gene discovery in an emerging model plant lineage.</title>
        <authorList>
            <person name="Arias T."/>
            <person name="Riano-Pachon D.M."/>
            <person name="Di Stilio V.S."/>
        </authorList>
    </citation>
    <scope>NUCLEOTIDE SEQUENCE [LARGE SCALE GENOMIC DNA]</scope>
    <source>
        <strain evidence="10">cv. WT478/WT964</strain>
        <tissue evidence="9">Leaves</tissue>
    </source>
</reference>
<dbReference type="InterPro" id="IPR018227">
    <property type="entry name" value="Amino_acid_transport_2"/>
</dbReference>
<comment type="caution">
    <text evidence="9">The sequence shown here is derived from an EMBL/GenBank/DDBJ whole genome shotgun (WGS) entry which is preliminary data.</text>
</comment>
<protein>
    <submittedName>
        <fullName evidence="9">Tryptophan/tyrosine permease</fullName>
    </submittedName>
</protein>
<feature type="transmembrane region" description="Helical" evidence="8">
    <location>
        <begin position="28"/>
        <end position="45"/>
    </location>
</feature>
<dbReference type="PANTHER" id="PTHR47715:SF1">
    <property type="entry name" value="TRYPTOPHAN_TYROSINE PERMEASE"/>
    <property type="match status" value="1"/>
</dbReference>
<evidence type="ECO:0000256" key="6">
    <source>
        <dbReference type="ARBA" id="ARBA00022989"/>
    </source>
</evidence>
<sequence>MVFGAPLLIASFFPAAFSKALDFAGIYANCFLFGILPPAMAWIHRSKRKFRLPKMSISFQDPVSLLKCYASWIEVLRRNPLPYDKGIEVSAWRQIFLVTC</sequence>
<comment type="subcellular location">
    <subcellularLocation>
        <location evidence="1">Cell inner membrane</location>
        <topology evidence="1">Multi-pass membrane protein</topology>
    </subcellularLocation>
</comment>
<dbReference type="PANTHER" id="PTHR47715">
    <property type="entry name" value="TRYPTOPHAN/TYROSINE PERMEASE"/>
    <property type="match status" value="1"/>
</dbReference>
<organism evidence="9 10">
    <name type="scientific">Thalictrum thalictroides</name>
    <name type="common">Rue-anemone</name>
    <name type="synonym">Anemone thalictroides</name>
    <dbReference type="NCBI Taxonomy" id="46969"/>
    <lineage>
        <taxon>Eukaryota</taxon>
        <taxon>Viridiplantae</taxon>
        <taxon>Streptophyta</taxon>
        <taxon>Embryophyta</taxon>
        <taxon>Tracheophyta</taxon>
        <taxon>Spermatophyta</taxon>
        <taxon>Magnoliopsida</taxon>
        <taxon>Ranunculales</taxon>
        <taxon>Ranunculaceae</taxon>
        <taxon>Thalictroideae</taxon>
        <taxon>Thalictrum</taxon>
    </lineage>
</organism>
<keyword evidence="2" id="KW-0813">Transport</keyword>
<proteinExistence type="predicted"/>
<keyword evidence="5 8" id="KW-0812">Transmembrane</keyword>
<dbReference type="OrthoDB" id="438545at2759"/>
<dbReference type="GO" id="GO:0005886">
    <property type="term" value="C:plasma membrane"/>
    <property type="evidence" value="ECO:0007669"/>
    <property type="project" value="UniProtKB-SubCell"/>
</dbReference>
<name>A0A7J6X154_THATH</name>
<keyword evidence="7 8" id="KW-0472">Membrane</keyword>
<evidence type="ECO:0000313" key="9">
    <source>
        <dbReference type="EMBL" id="KAF5202565.1"/>
    </source>
</evidence>
<evidence type="ECO:0000256" key="8">
    <source>
        <dbReference type="SAM" id="Phobius"/>
    </source>
</evidence>
<evidence type="ECO:0000256" key="7">
    <source>
        <dbReference type="ARBA" id="ARBA00023136"/>
    </source>
</evidence>